<dbReference type="InterPro" id="IPR007848">
    <property type="entry name" value="Small_mtfrase_dom"/>
</dbReference>
<proteinExistence type="inferred from homology"/>
<keyword evidence="2 6" id="KW-0489">Methyltransferase</keyword>
<evidence type="ECO:0000256" key="2">
    <source>
        <dbReference type="ARBA" id="ARBA00022603"/>
    </source>
</evidence>
<dbReference type="InterPro" id="IPR050210">
    <property type="entry name" value="tRNA_Adenine-N(6)_MTase"/>
</dbReference>
<dbReference type="PANTHER" id="PTHR47739:SF1">
    <property type="entry name" value="TRNA1(VAL) (ADENINE(37)-N6)-METHYLTRANSFERASE"/>
    <property type="match status" value="1"/>
</dbReference>
<feature type="domain" description="Methyltransferase small" evidence="7">
    <location>
        <begin position="37"/>
        <end position="130"/>
    </location>
</feature>
<dbReference type="SUPFAM" id="SSF53335">
    <property type="entry name" value="S-adenosyl-L-methionine-dependent methyltransferases"/>
    <property type="match status" value="1"/>
</dbReference>
<organism evidence="8 9">
    <name type="scientific">Neptunitalea lumnitzerae</name>
    <dbReference type="NCBI Taxonomy" id="2965509"/>
    <lineage>
        <taxon>Bacteria</taxon>
        <taxon>Pseudomonadati</taxon>
        <taxon>Bacteroidota</taxon>
        <taxon>Flavobacteriia</taxon>
        <taxon>Flavobacteriales</taxon>
        <taxon>Flavobacteriaceae</taxon>
        <taxon>Neptunitalea</taxon>
    </lineage>
</organism>
<evidence type="ECO:0000256" key="4">
    <source>
        <dbReference type="ARBA" id="ARBA00022691"/>
    </source>
</evidence>
<comment type="caution">
    <text evidence="8">The sequence shown here is derived from an EMBL/GenBank/DDBJ whole genome shotgun (WGS) entry which is preliminary data.</text>
</comment>
<comment type="similarity">
    <text evidence="6">Belongs to the methyltransferase superfamily. tRNA (adenine-N(6)-)-methyltransferase family.</text>
</comment>
<evidence type="ECO:0000256" key="5">
    <source>
        <dbReference type="ARBA" id="ARBA00022694"/>
    </source>
</evidence>
<evidence type="ECO:0000259" key="7">
    <source>
        <dbReference type="Pfam" id="PF05175"/>
    </source>
</evidence>
<dbReference type="Pfam" id="PF05175">
    <property type="entry name" value="MTS"/>
    <property type="match status" value="1"/>
</dbReference>
<comment type="subcellular location">
    <subcellularLocation>
        <location evidence="6">Cytoplasm</location>
    </subcellularLocation>
</comment>
<dbReference type="EC" id="2.1.1.223" evidence="6"/>
<accession>A0ABQ5MGQ8</accession>
<dbReference type="Proteomes" id="UP001143543">
    <property type="component" value="Unassembled WGS sequence"/>
</dbReference>
<keyword evidence="9" id="KW-1185">Reference proteome</keyword>
<comment type="function">
    <text evidence="6">Specifically methylates the adenine in position 37 of tRNA(1)(Val) (anticodon cmo5UAC).</text>
</comment>
<dbReference type="InterPro" id="IPR029063">
    <property type="entry name" value="SAM-dependent_MTases_sf"/>
</dbReference>
<keyword evidence="1 6" id="KW-0963">Cytoplasm</keyword>
<dbReference type="InterPro" id="IPR002052">
    <property type="entry name" value="DNA_methylase_N6_adenine_CS"/>
</dbReference>
<dbReference type="Gene3D" id="3.40.50.150">
    <property type="entry name" value="Vaccinia Virus protein VP39"/>
    <property type="match status" value="1"/>
</dbReference>
<reference evidence="8" key="1">
    <citation type="submission" date="2022-07" db="EMBL/GenBank/DDBJ databases">
        <title>Taxonomy of Novel Oxalotrophic and Methylotrophic Bacteria.</title>
        <authorList>
            <person name="Sahin N."/>
            <person name="Tani A."/>
        </authorList>
    </citation>
    <scope>NUCLEOTIDE SEQUENCE</scope>
    <source>
        <strain evidence="8">Y10</strain>
    </source>
</reference>
<evidence type="ECO:0000256" key="3">
    <source>
        <dbReference type="ARBA" id="ARBA00022679"/>
    </source>
</evidence>
<evidence type="ECO:0000256" key="1">
    <source>
        <dbReference type="ARBA" id="ARBA00022490"/>
    </source>
</evidence>
<evidence type="ECO:0000256" key="6">
    <source>
        <dbReference type="HAMAP-Rule" id="MF_01872"/>
    </source>
</evidence>
<name>A0ABQ5MGQ8_9FLAO</name>
<dbReference type="EMBL" id="BRVO01000001">
    <property type="protein sequence ID" value="GLB48601.1"/>
    <property type="molecule type" value="Genomic_DNA"/>
</dbReference>
<evidence type="ECO:0000313" key="9">
    <source>
        <dbReference type="Proteomes" id="UP001143543"/>
    </source>
</evidence>
<dbReference type="PANTHER" id="PTHR47739">
    <property type="entry name" value="TRNA1(VAL) (ADENINE(37)-N6)-METHYLTRANSFERASE"/>
    <property type="match status" value="1"/>
</dbReference>
<dbReference type="PROSITE" id="PS00092">
    <property type="entry name" value="N6_MTASE"/>
    <property type="match status" value="1"/>
</dbReference>
<keyword evidence="4 6" id="KW-0949">S-adenosyl-L-methionine</keyword>
<dbReference type="InterPro" id="IPR022882">
    <property type="entry name" value="tRNA_adenine-N6_MeTrfase"/>
</dbReference>
<keyword evidence="3 6" id="KW-0808">Transferase</keyword>
<dbReference type="HAMAP" id="MF_01872">
    <property type="entry name" value="tRNA_methyltr_YfiC"/>
    <property type="match status" value="1"/>
</dbReference>
<dbReference type="RefSeq" id="WP_281764235.1">
    <property type="nucleotide sequence ID" value="NZ_BRVO01000001.1"/>
</dbReference>
<protein>
    <recommendedName>
        <fullName evidence="6">tRNA1(Val) (adenine(37)-N6)-methyltransferase</fullName>
        <ecNumber evidence="6">2.1.1.223</ecNumber>
    </recommendedName>
    <alternativeName>
        <fullName evidence="6">tRNA m6A37 methyltransferase</fullName>
    </alternativeName>
</protein>
<gene>
    <name evidence="8" type="ORF">Y10_09690</name>
</gene>
<comment type="catalytic activity">
    <reaction evidence="6">
        <text>adenosine(37) in tRNA1(Val) + S-adenosyl-L-methionine = N(6)-methyladenosine(37) in tRNA1(Val) + S-adenosyl-L-homocysteine + H(+)</text>
        <dbReference type="Rhea" id="RHEA:43160"/>
        <dbReference type="Rhea" id="RHEA-COMP:10369"/>
        <dbReference type="Rhea" id="RHEA-COMP:10370"/>
        <dbReference type="ChEBI" id="CHEBI:15378"/>
        <dbReference type="ChEBI" id="CHEBI:57856"/>
        <dbReference type="ChEBI" id="CHEBI:59789"/>
        <dbReference type="ChEBI" id="CHEBI:74411"/>
        <dbReference type="ChEBI" id="CHEBI:74449"/>
        <dbReference type="EC" id="2.1.1.223"/>
    </reaction>
</comment>
<sequence length="239" mass="27139">MAVFQFKQFAVEQDKCAMKIGTDGVLLGAWAKLGEYPGTILDVGAGTGLVALMAAQRSDAPTIDAVEIDDDAHEQCVENFEASNWSDRLFCYHAEFTEFVAEMYEEEEVYDVIISNPPFYAEDYSSGNTQRDIARLNEALPFEDLIEGTSLLLATEGVFNVIIPYKEEVVFIETAAKFNMYPFKMTRVKGNPDAEVKRSLLAFSFQEQDCEMDELTIELARHEYTPEYVNLTREFYLKM</sequence>
<keyword evidence="5 6" id="KW-0819">tRNA processing</keyword>
<evidence type="ECO:0000313" key="8">
    <source>
        <dbReference type="EMBL" id="GLB48601.1"/>
    </source>
</evidence>
<dbReference type="CDD" id="cd02440">
    <property type="entry name" value="AdoMet_MTases"/>
    <property type="match status" value="1"/>
</dbReference>